<organism evidence="3 4">
    <name type="scientific">Campylobacter lanienae NCTC 13004</name>
    <dbReference type="NCBI Taxonomy" id="1031753"/>
    <lineage>
        <taxon>Bacteria</taxon>
        <taxon>Pseudomonadati</taxon>
        <taxon>Campylobacterota</taxon>
        <taxon>Epsilonproteobacteria</taxon>
        <taxon>Campylobacterales</taxon>
        <taxon>Campylobacteraceae</taxon>
        <taxon>Campylobacter</taxon>
    </lineage>
</organism>
<protein>
    <submittedName>
        <fullName evidence="3">Hypothetical membrane protein (DUF3971 domain)</fullName>
    </submittedName>
</protein>
<evidence type="ECO:0000256" key="1">
    <source>
        <dbReference type="SAM" id="Phobius"/>
    </source>
</evidence>
<reference evidence="4" key="2">
    <citation type="journal article" date="2017" name="Genome Biol. Evol.">
        <title>Comparative genomic analysis identifies a Campylobacter clade deficient in selenium metabolism.</title>
        <authorList>
            <person name="Miller W.G."/>
            <person name="Yee E."/>
            <person name="Lopes B.S."/>
            <person name="Chapman M.H."/>
            <person name="Huynh S."/>
            <person name="Bono J.L."/>
            <person name="Parker C.T."/>
            <person name="Strachan N.J.C."/>
            <person name="Forbes K.J."/>
        </authorList>
    </citation>
    <scope>NUCLEOTIDE SEQUENCE [LARGE SCALE GENOMIC DNA]</scope>
    <source>
        <strain evidence="4">NCTC 13004</strain>
    </source>
</reference>
<keyword evidence="1" id="KW-1133">Transmembrane helix</keyword>
<feature type="transmembrane region" description="Helical" evidence="1">
    <location>
        <begin position="12"/>
        <end position="32"/>
    </location>
</feature>
<dbReference type="EMBL" id="CP015578">
    <property type="protein sequence ID" value="ARQ97489.1"/>
    <property type="molecule type" value="Genomic_DNA"/>
</dbReference>
<accession>A0A1X9SMP2</accession>
<proteinExistence type="predicted"/>
<evidence type="ECO:0000313" key="4">
    <source>
        <dbReference type="Proteomes" id="UP000202031"/>
    </source>
</evidence>
<dbReference type="GeneID" id="46921217"/>
<dbReference type="InterPro" id="IPR025263">
    <property type="entry name" value="YhdP_central"/>
</dbReference>
<sequence>MNTISKIIFKNRFLVIFLTLFIAIFLALFIWLKIGIKIESLDFDRFKISQLYIKLDNKITLKAKNIDILPSDNNQTNSKESLKSIHFAKWIDMLFNTIELENISIGQRKSYFIYTDNKFNLDSKNLYINAHLTRQNHNLNLSINEMRFKDLNTTINGYLNLNFYDDKHSFRGKFSSYELNGDLSLNIDNDILNYEISNVSAPSIAQFMEALASKISLDNEIKNWIYGYIIAKDYRLEILRGKFNFSDNNPFIPQIYAKASANMPIVKFHPNLPAATASSVIITFENSNLIFDIKDPIYQDQKADVGLSINNLDSDSNLILDIKTKSLYSQSINDILKAYDISIPITQDSGALDTKLRLDIYLNNAKVSADGEFVLDESVIDISGAKFNSKHAQISLKNDKITIQNGHIQNSIFDANFSAFIDANSKIANFDTKFNSFIIPNLINIKNLDDNITLNFTNDAVISSKSLGYDVNLSQPISINIPKIDNIKPYSKLINDLNITKANIKVTTDDFDKFSARATNVNFNLPIINRKNDSYTDDNFTIKIDDIIDIKSDSGVINATIINDEINIFLNSAKISIDTNSAKSNLETNINFIATDTIINATDINKTIFFEHFSGSKNQNELKFDGEFDGGYISIIEGKNILKVKGNGISATVINDIMDFNSFSEGIFGIKLIGQNSRNFKADLELKDTYLNDYIIYQQLLVFLDSIPSLLIFKVPDFNTKGFSVKDGIIRIQRVDDNLTIHAIDIKGASADIIGSGNINLKDNSLDIILELKLLKDASTIIDKIPLVNHILLGKDKSISTIITINGTIDKPDIKTQVIKDVLKTPFSIIKNTLTLPFVIFE</sequence>
<dbReference type="Pfam" id="PF13116">
    <property type="entry name" value="YhdP"/>
    <property type="match status" value="2"/>
</dbReference>
<dbReference type="KEGG" id="clx:CLAN_0742"/>
<keyword evidence="1" id="KW-0472">Membrane</keyword>
<gene>
    <name evidence="3" type="ORF">CLAN_0742</name>
</gene>
<reference evidence="4" key="1">
    <citation type="journal article" date="2017" name="Genome Biol. Evol.">
        <title>Comparative Genomic Analysis Identifies a Campylobacter Clade Deficient in Selenium Metabolism.</title>
        <authorList>
            <person name="Miller W.G."/>
            <person name="Yee E."/>
            <person name="Lopes B.S."/>
            <person name="Chapman M.H."/>
            <person name="Huynh S."/>
            <person name="Bono J.L."/>
            <person name="Parker C.T."/>
            <person name="Strachan N.J.C."/>
            <person name="Forbes K.J."/>
        </authorList>
    </citation>
    <scope>NUCLEOTIDE SEQUENCE [LARGE SCALE GENOMIC DNA]</scope>
    <source>
        <strain evidence="4">NCTC 13004</strain>
    </source>
</reference>
<feature type="domain" description="YhdP central" evidence="2">
    <location>
        <begin position="242"/>
        <end position="434"/>
    </location>
</feature>
<name>A0A1X9SMP2_9BACT</name>
<keyword evidence="1" id="KW-0812">Transmembrane</keyword>
<dbReference type="Proteomes" id="UP000202031">
    <property type="component" value="Chromosome"/>
</dbReference>
<dbReference type="AlphaFoldDB" id="A0A1X9SMP2"/>
<dbReference type="RefSeq" id="WP_147525230.1">
    <property type="nucleotide sequence ID" value="NZ_CP015578.1"/>
</dbReference>
<evidence type="ECO:0000259" key="2">
    <source>
        <dbReference type="Pfam" id="PF13116"/>
    </source>
</evidence>
<feature type="domain" description="YhdP central" evidence="2">
    <location>
        <begin position="580"/>
        <end position="814"/>
    </location>
</feature>
<evidence type="ECO:0000313" key="3">
    <source>
        <dbReference type="EMBL" id="ARQ97489.1"/>
    </source>
</evidence>